<gene>
    <name evidence="3" type="ORF">ACFOUO_09930</name>
</gene>
<evidence type="ECO:0000313" key="4">
    <source>
        <dbReference type="Proteomes" id="UP001595843"/>
    </source>
</evidence>
<feature type="region of interest" description="Disordered" evidence="1">
    <location>
        <begin position="122"/>
        <end position="157"/>
    </location>
</feature>
<accession>A0ABV8JDW5</accession>
<dbReference type="EMBL" id="JBHSAP010000009">
    <property type="protein sequence ID" value="MFC4077132.1"/>
    <property type="molecule type" value="Genomic_DNA"/>
</dbReference>
<reference evidence="4" key="1">
    <citation type="journal article" date="2019" name="Int. J. Syst. Evol. Microbiol.">
        <title>The Global Catalogue of Microorganisms (GCM) 10K type strain sequencing project: providing services to taxonomists for standard genome sequencing and annotation.</title>
        <authorList>
            <consortium name="The Broad Institute Genomics Platform"/>
            <consortium name="The Broad Institute Genome Sequencing Center for Infectious Disease"/>
            <person name="Wu L."/>
            <person name="Ma J."/>
        </authorList>
    </citation>
    <scope>NUCLEOTIDE SEQUENCE [LARGE SCALE GENOMIC DNA]</scope>
    <source>
        <strain evidence="4">IBRC-M 10813</strain>
    </source>
</reference>
<organism evidence="3 4">
    <name type="scientific">Salinithrix halophila</name>
    <dbReference type="NCBI Taxonomy" id="1485204"/>
    <lineage>
        <taxon>Bacteria</taxon>
        <taxon>Bacillati</taxon>
        <taxon>Bacillota</taxon>
        <taxon>Bacilli</taxon>
        <taxon>Bacillales</taxon>
        <taxon>Thermoactinomycetaceae</taxon>
        <taxon>Salinithrix</taxon>
    </lineage>
</organism>
<name>A0ABV8JDW5_9BACL</name>
<comment type="caution">
    <text evidence="3">The sequence shown here is derived from an EMBL/GenBank/DDBJ whole genome shotgun (WGS) entry which is preliminary data.</text>
</comment>
<protein>
    <recommendedName>
        <fullName evidence="5">Type IV pilus assembly protein PilO</fullName>
    </recommendedName>
</protein>
<dbReference type="Proteomes" id="UP001595843">
    <property type="component" value="Unassembled WGS sequence"/>
</dbReference>
<sequence length="270" mass="30296">MGHKKIRPVGWYKSGRTLFAIWGGGTLTVCLIALAFLYPAHLDLVAQKQEIASAKAYQAEHREILAPDAEPPTKPTQEELKSLQERVPTDMDPARLLLKLRGAVDKSQAEWVELRTADSASQLKPLDEGKVKGEKTPEKPDPKKTGDKEEPPHLENQPLKQYWADLYIRADYHKLSTLFTELNQLERVVTVQSWEFAEGPSATGNIRIRLTFYAYEDEALKKALPDREALKVPPPTEKPSGSKPKEETSKDAKKTDKKAGKEQDSADSKE</sequence>
<feature type="transmembrane region" description="Helical" evidence="2">
    <location>
        <begin position="20"/>
        <end position="40"/>
    </location>
</feature>
<keyword evidence="4" id="KW-1185">Reference proteome</keyword>
<proteinExistence type="predicted"/>
<dbReference type="RefSeq" id="WP_380704679.1">
    <property type="nucleotide sequence ID" value="NZ_JBHSAP010000009.1"/>
</dbReference>
<evidence type="ECO:0000256" key="2">
    <source>
        <dbReference type="SAM" id="Phobius"/>
    </source>
</evidence>
<keyword evidence="2" id="KW-0472">Membrane</keyword>
<feature type="compositionally biased region" description="Basic and acidic residues" evidence="1">
    <location>
        <begin position="125"/>
        <end position="153"/>
    </location>
</feature>
<keyword evidence="2" id="KW-1133">Transmembrane helix</keyword>
<feature type="compositionally biased region" description="Basic and acidic residues" evidence="1">
    <location>
        <begin position="243"/>
        <end position="270"/>
    </location>
</feature>
<evidence type="ECO:0000256" key="1">
    <source>
        <dbReference type="SAM" id="MobiDB-lite"/>
    </source>
</evidence>
<feature type="region of interest" description="Disordered" evidence="1">
    <location>
        <begin position="64"/>
        <end position="86"/>
    </location>
</feature>
<evidence type="ECO:0000313" key="3">
    <source>
        <dbReference type="EMBL" id="MFC4077132.1"/>
    </source>
</evidence>
<keyword evidence="2" id="KW-0812">Transmembrane</keyword>
<feature type="compositionally biased region" description="Basic and acidic residues" evidence="1">
    <location>
        <begin position="76"/>
        <end position="86"/>
    </location>
</feature>
<feature type="region of interest" description="Disordered" evidence="1">
    <location>
        <begin position="225"/>
        <end position="270"/>
    </location>
</feature>
<evidence type="ECO:0008006" key="5">
    <source>
        <dbReference type="Google" id="ProtNLM"/>
    </source>
</evidence>